<name>A0AA97DDP4_9FIRM</name>
<dbReference type="EMBL" id="CP135996">
    <property type="protein sequence ID" value="WOC33610.1"/>
    <property type="molecule type" value="Genomic_DNA"/>
</dbReference>
<dbReference type="SUPFAM" id="SSF53335">
    <property type="entry name" value="S-adenosyl-L-methionine-dependent methyltransferases"/>
    <property type="match status" value="1"/>
</dbReference>
<gene>
    <name evidence="1" type="ORF">PXC00_07005</name>
</gene>
<dbReference type="Proteomes" id="UP001300604">
    <property type="component" value="Chromosome"/>
</dbReference>
<dbReference type="AlphaFoldDB" id="A0AA97DDP4"/>
<organism evidence="1 2">
    <name type="scientific">Caproicibacterium argilliputei</name>
    <dbReference type="NCBI Taxonomy" id="3030016"/>
    <lineage>
        <taxon>Bacteria</taxon>
        <taxon>Bacillati</taxon>
        <taxon>Bacillota</taxon>
        <taxon>Clostridia</taxon>
        <taxon>Eubacteriales</taxon>
        <taxon>Oscillospiraceae</taxon>
        <taxon>Caproicibacterium</taxon>
    </lineage>
</organism>
<dbReference type="Gene3D" id="3.40.50.150">
    <property type="entry name" value="Vaccinia Virus protein VP39"/>
    <property type="match status" value="1"/>
</dbReference>
<dbReference type="EC" id="2.1.1.-" evidence="1"/>
<protein>
    <submittedName>
        <fullName evidence="1">Class I SAM-dependent methyltransferase</fullName>
        <ecNumber evidence="1">2.1.1.-</ecNumber>
    </submittedName>
</protein>
<dbReference type="Pfam" id="PF12847">
    <property type="entry name" value="Methyltransf_18"/>
    <property type="match status" value="1"/>
</dbReference>
<dbReference type="InterPro" id="IPR029063">
    <property type="entry name" value="SAM-dependent_MTases_sf"/>
</dbReference>
<proteinExistence type="predicted"/>
<reference evidence="2" key="2">
    <citation type="submission" date="2024-06" db="EMBL/GenBank/DDBJ databases">
        <title>Caproicibacterium argilliputei sp. nov, a novel caproic acid producing anaerobic bacterium isolated from pit mud.</title>
        <authorList>
            <person name="Zeng C."/>
        </authorList>
    </citation>
    <scope>NUCLEOTIDE SEQUENCE [LARGE SCALE GENOMIC DNA]</scope>
    <source>
        <strain evidence="2">ZCY20-5</strain>
    </source>
</reference>
<reference evidence="1 2" key="1">
    <citation type="submission" date="2024-06" db="EMBL/GenBank/DDBJ databases">
        <title>Caproicibacterium argilliputei sp. nov, a novel caproic acid producing anaerobic bacterium isolated from pit mud.</title>
        <authorList>
            <person name="Xia S."/>
        </authorList>
    </citation>
    <scope>NUCLEOTIDE SEQUENCE [LARGE SCALE GENOMIC DNA]</scope>
    <source>
        <strain evidence="1 2">ZCY20-5</strain>
    </source>
</reference>
<evidence type="ECO:0000313" key="2">
    <source>
        <dbReference type="Proteomes" id="UP001300604"/>
    </source>
</evidence>
<dbReference type="RefSeq" id="WP_275845067.1">
    <property type="nucleotide sequence ID" value="NZ_CP135996.1"/>
</dbReference>
<dbReference type="KEGG" id="carl:PXC00_07005"/>
<keyword evidence="2" id="KW-1185">Reference proteome</keyword>
<dbReference type="PANTHER" id="PTHR38451:SF1">
    <property type="entry name" value="TRNA (ADENINE(22)-N(1))-METHYLTRANSFERASE"/>
    <property type="match status" value="1"/>
</dbReference>
<evidence type="ECO:0000313" key="1">
    <source>
        <dbReference type="EMBL" id="WOC33610.1"/>
    </source>
</evidence>
<dbReference type="GO" id="GO:0160105">
    <property type="term" value="F:tRNA (adenine(22)-N1)-methyltransferase activity"/>
    <property type="evidence" value="ECO:0007669"/>
    <property type="project" value="InterPro"/>
</dbReference>
<reference evidence="2" key="3">
    <citation type="submission" date="2024-06" db="EMBL/GenBank/DDBJ databases">
        <authorList>
            <person name="Zeng C."/>
        </authorList>
    </citation>
    <scope>NUCLEOTIDE SEQUENCE [LARGE SCALE GENOMIC DNA]</scope>
    <source>
        <strain evidence="2">ZCY20-5</strain>
    </source>
</reference>
<dbReference type="GO" id="GO:0032259">
    <property type="term" value="P:methylation"/>
    <property type="evidence" value="ECO:0007669"/>
    <property type="project" value="UniProtKB-KW"/>
</dbReference>
<dbReference type="InterPro" id="IPR006901">
    <property type="entry name" value="TrmK"/>
</dbReference>
<dbReference type="PIRSF" id="PIRSF018637">
    <property type="entry name" value="TrmK"/>
    <property type="match status" value="1"/>
</dbReference>
<dbReference type="PANTHER" id="PTHR38451">
    <property type="entry name" value="TRNA (ADENINE(22)-N(1))-METHYLTRANSFERASE"/>
    <property type="match status" value="1"/>
</dbReference>
<keyword evidence="1" id="KW-0808">Transferase</keyword>
<accession>A0AA97DDP4</accession>
<keyword evidence="1" id="KW-0489">Methyltransferase</keyword>
<sequence>MTSEHSIHLGNRLRLCAAYVRPQAALCDVGTDHAYLPIWLQQQSRIHCALACDVRSGPLESAKTNIAKFHLQDHIQTRLSDGLAAVQQAEAEDFVIAGMGGELIARIVAETPWLKNRQKQLILQPMTRPEHLRAAMAKNGFALLQEDAVCDENRVYTAMLYRYDPLHAPIDATQCYIGALSGKTAEERRYLKRQADFLQKRIAGFLHAQQQEEADRLQAILLQLQKCIQE</sequence>